<gene>
    <name evidence="1" type="ORF">FJU11_03015</name>
</gene>
<evidence type="ECO:0000313" key="1">
    <source>
        <dbReference type="EMBL" id="TPW31185.1"/>
    </source>
</evidence>
<evidence type="ECO:0000313" key="2">
    <source>
        <dbReference type="Proteomes" id="UP000320314"/>
    </source>
</evidence>
<comment type="caution">
    <text evidence="1">The sequence shown here is derived from an EMBL/GenBank/DDBJ whole genome shotgun (WGS) entry which is preliminary data.</text>
</comment>
<proteinExistence type="predicted"/>
<organism evidence="1 2">
    <name type="scientific">Pararhizobium mangrovi</name>
    <dbReference type="NCBI Taxonomy" id="2590452"/>
    <lineage>
        <taxon>Bacteria</taxon>
        <taxon>Pseudomonadati</taxon>
        <taxon>Pseudomonadota</taxon>
        <taxon>Alphaproteobacteria</taxon>
        <taxon>Hyphomicrobiales</taxon>
        <taxon>Rhizobiaceae</taxon>
        <taxon>Rhizobium/Agrobacterium group</taxon>
        <taxon>Pararhizobium</taxon>
    </lineage>
</organism>
<keyword evidence="2" id="KW-1185">Reference proteome</keyword>
<protein>
    <submittedName>
        <fullName evidence="1">Uncharacterized protein</fullName>
    </submittedName>
</protein>
<dbReference type="OrthoDB" id="8083054at2"/>
<accession>A0A506UEA1</accession>
<dbReference type="RefSeq" id="WP_141165546.1">
    <property type="nucleotide sequence ID" value="NZ_VHLH01000004.1"/>
</dbReference>
<reference evidence="1 2" key="1">
    <citation type="submission" date="2019-06" db="EMBL/GenBank/DDBJ databases">
        <authorList>
            <person name="Li M."/>
        </authorList>
    </citation>
    <scope>NUCLEOTIDE SEQUENCE [LARGE SCALE GENOMIC DNA]</scope>
    <source>
        <strain evidence="1 2">BGMRC6574</strain>
    </source>
</reference>
<sequence>MVDAPLRLDWRHTWPDVPRNYIAMDRENCFSVSVCWVFEPTGNPGREPWEWHANHVVGSDTRISPRIGQDRGYAATKGEAARLAEAAHFRMLDAVDALGWRDKLVEADEHATAARAAHAAWAEKRGFSLRDD</sequence>
<name>A0A506UEA1_9HYPH</name>
<dbReference type="EMBL" id="VHLH01000004">
    <property type="protein sequence ID" value="TPW31185.1"/>
    <property type="molecule type" value="Genomic_DNA"/>
</dbReference>
<dbReference type="Proteomes" id="UP000320314">
    <property type="component" value="Unassembled WGS sequence"/>
</dbReference>
<dbReference type="AlphaFoldDB" id="A0A506UEA1"/>